<keyword evidence="4" id="KW-0564">Palmitate</keyword>
<feature type="compositionally biased region" description="Low complexity" evidence="6">
    <location>
        <begin position="31"/>
        <end position="56"/>
    </location>
</feature>
<protein>
    <submittedName>
        <fullName evidence="8">Extracellular solute-binding protein</fullName>
    </submittedName>
</protein>
<dbReference type="AlphaFoldDB" id="A0A9D1DPE9"/>
<keyword evidence="5" id="KW-0449">Lipoprotein</keyword>
<dbReference type="Proteomes" id="UP000886785">
    <property type="component" value="Unassembled WGS sequence"/>
</dbReference>
<organism evidence="8 9">
    <name type="scientific">Candidatus Gallacutalibacter pullicola</name>
    <dbReference type="NCBI Taxonomy" id="2840830"/>
    <lineage>
        <taxon>Bacteria</taxon>
        <taxon>Bacillati</taxon>
        <taxon>Bacillota</taxon>
        <taxon>Clostridia</taxon>
        <taxon>Eubacteriales</taxon>
        <taxon>Candidatus Gallacutalibacter</taxon>
    </lineage>
</organism>
<sequence>MKKVKIRAFLCTVLSAAMLLGACSQGTVQPSSEESSSSAGSSSEASEAAGESSQAEAAEEPLVLTGMANLYNTAPTKDSVFWQEMEKTFNVDYTVDWVPTDTYQQKVELVLASGDLPDVMQIQSTTLPSYIKAVNAGAFWDITDELGDFSKYPNFKNNTNQNAWVLSKIKGRNYVVPRTRGNLDSCLMIRKDWLDKLGLEVPTTTEEFADVITKVANGDPDGNGKNDTIGLIPSIPEDSYWHSAFGTRKLVYDEDGGLIHEYLTDAFGDYVEYMRGLYEAGAVAKEFALIKGQQQEELLTTGQSATLVKNAWHKYRLNQETQKNSPGADIVLIPYLEGPDGIAHIYDLGYFGGMSISSQCSEEKMQRILKFFDDMCAQEYYNFVNYGVEGVHWEMKDGAPALTELGQKEVTNSFNAPFIFATAEFAKVDSPLADNAYNLQTREEMMVLYDVDAEIDKFKVLQSDTWSEVWSQYVDEFGAMETKAISGAISMEEFRDYQKTLREMPEFKQAFQEFTVSYGEYFGSES</sequence>
<dbReference type="Gene3D" id="3.40.190.10">
    <property type="entry name" value="Periplasmic binding protein-like II"/>
    <property type="match status" value="2"/>
</dbReference>
<evidence type="ECO:0000256" key="5">
    <source>
        <dbReference type="ARBA" id="ARBA00023288"/>
    </source>
</evidence>
<keyword evidence="3" id="KW-0472">Membrane</keyword>
<reference evidence="8" key="2">
    <citation type="journal article" date="2021" name="PeerJ">
        <title>Extensive microbial diversity within the chicken gut microbiome revealed by metagenomics and culture.</title>
        <authorList>
            <person name="Gilroy R."/>
            <person name="Ravi A."/>
            <person name="Getino M."/>
            <person name="Pursley I."/>
            <person name="Horton D.L."/>
            <person name="Alikhan N.F."/>
            <person name="Baker D."/>
            <person name="Gharbi K."/>
            <person name="Hall N."/>
            <person name="Watson M."/>
            <person name="Adriaenssens E.M."/>
            <person name="Foster-Nyarko E."/>
            <person name="Jarju S."/>
            <person name="Secka A."/>
            <person name="Antonio M."/>
            <person name="Oren A."/>
            <person name="Chaudhuri R.R."/>
            <person name="La Ragione R."/>
            <person name="Hildebrand F."/>
            <person name="Pallen M.J."/>
        </authorList>
    </citation>
    <scope>NUCLEOTIDE SEQUENCE</scope>
    <source>
        <strain evidence="8">ChiSjej1B19-7085</strain>
    </source>
</reference>
<feature type="chain" id="PRO_5039412099" evidence="7">
    <location>
        <begin position="23"/>
        <end position="526"/>
    </location>
</feature>
<dbReference type="PANTHER" id="PTHR43649">
    <property type="entry name" value="ARABINOSE-BINDING PROTEIN-RELATED"/>
    <property type="match status" value="1"/>
</dbReference>
<dbReference type="InterPro" id="IPR006059">
    <property type="entry name" value="SBP"/>
</dbReference>
<evidence type="ECO:0000256" key="1">
    <source>
        <dbReference type="ARBA" id="ARBA00022475"/>
    </source>
</evidence>
<name>A0A9D1DPE9_9FIRM</name>
<keyword evidence="2 7" id="KW-0732">Signal</keyword>
<dbReference type="EMBL" id="DVHF01000036">
    <property type="protein sequence ID" value="HIR56624.1"/>
    <property type="molecule type" value="Genomic_DNA"/>
</dbReference>
<dbReference type="PROSITE" id="PS51257">
    <property type="entry name" value="PROKAR_LIPOPROTEIN"/>
    <property type="match status" value="1"/>
</dbReference>
<reference evidence="8" key="1">
    <citation type="submission" date="2020-10" db="EMBL/GenBank/DDBJ databases">
        <authorList>
            <person name="Gilroy R."/>
        </authorList>
    </citation>
    <scope>NUCLEOTIDE SEQUENCE</scope>
    <source>
        <strain evidence="8">ChiSjej1B19-7085</strain>
    </source>
</reference>
<evidence type="ECO:0000256" key="4">
    <source>
        <dbReference type="ARBA" id="ARBA00023139"/>
    </source>
</evidence>
<feature type="signal peptide" evidence="7">
    <location>
        <begin position="1"/>
        <end position="22"/>
    </location>
</feature>
<gene>
    <name evidence="8" type="ORF">IAA54_03065</name>
</gene>
<evidence type="ECO:0000256" key="3">
    <source>
        <dbReference type="ARBA" id="ARBA00023136"/>
    </source>
</evidence>
<evidence type="ECO:0000256" key="6">
    <source>
        <dbReference type="SAM" id="MobiDB-lite"/>
    </source>
</evidence>
<dbReference type="InterPro" id="IPR050490">
    <property type="entry name" value="Bact_solute-bd_prot1"/>
</dbReference>
<dbReference type="Pfam" id="PF01547">
    <property type="entry name" value="SBP_bac_1"/>
    <property type="match status" value="1"/>
</dbReference>
<comment type="caution">
    <text evidence="8">The sequence shown here is derived from an EMBL/GenBank/DDBJ whole genome shotgun (WGS) entry which is preliminary data.</text>
</comment>
<proteinExistence type="predicted"/>
<evidence type="ECO:0000313" key="9">
    <source>
        <dbReference type="Proteomes" id="UP000886785"/>
    </source>
</evidence>
<evidence type="ECO:0000313" key="8">
    <source>
        <dbReference type="EMBL" id="HIR56624.1"/>
    </source>
</evidence>
<accession>A0A9D1DPE9</accession>
<feature type="region of interest" description="Disordered" evidence="6">
    <location>
        <begin position="27"/>
        <end position="58"/>
    </location>
</feature>
<keyword evidence="1" id="KW-1003">Cell membrane</keyword>
<evidence type="ECO:0000256" key="2">
    <source>
        <dbReference type="ARBA" id="ARBA00022729"/>
    </source>
</evidence>
<dbReference type="PANTHER" id="PTHR43649:SF33">
    <property type="entry name" value="POLYGALACTURONAN_RHAMNOGALACTURONAN-BINDING PROTEIN YTCQ"/>
    <property type="match status" value="1"/>
</dbReference>
<evidence type="ECO:0000256" key="7">
    <source>
        <dbReference type="SAM" id="SignalP"/>
    </source>
</evidence>
<dbReference type="SUPFAM" id="SSF53850">
    <property type="entry name" value="Periplasmic binding protein-like II"/>
    <property type="match status" value="1"/>
</dbReference>